<protein>
    <submittedName>
        <fullName evidence="2">Uncharacterized protein</fullName>
    </submittedName>
</protein>
<dbReference type="EMBL" id="CP118108">
    <property type="protein sequence ID" value="WDI03434.1"/>
    <property type="molecule type" value="Genomic_DNA"/>
</dbReference>
<proteinExistence type="predicted"/>
<dbReference type="Proteomes" id="UP001220962">
    <property type="component" value="Chromosome"/>
</dbReference>
<evidence type="ECO:0000313" key="5">
    <source>
        <dbReference type="Proteomes" id="UP001221519"/>
    </source>
</evidence>
<reference evidence="2 5" key="1">
    <citation type="submission" date="2023-02" db="EMBL/GenBank/DDBJ databases">
        <title>Pathogen: clinical or host-associated sample.</title>
        <authorList>
            <person name="Hergert J."/>
            <person name="Casey R."/>
            <person name="Wagner J."/>
            <person name="Young E.L."/>
            <person name="Oakeson K.F."/>
        </authorList>
    </citation>
    <scope>NUCLEOTIDE SEQUENCE</scope>
    <source>
        <strain evidence="3 5">2022CK-00829</strain>
        <strain evidence="2">2022CK-00830</strain>
    </source>
</reference>
<feature type="region of interest" description="Disordered" evidence="1">
    <location>
        <begin position="1"/>
        <end position="23"/>
    </location>
</feature>
<sequence length="48" mass="5609">MNMDYPSRSDDQPMNQNNPRKPLDIVDVLKQCGIDPKKWQSLVPPQDR</sequence>
<dbReference type="AlphaFoldDB" id="A0AAX3N445"/>
<gene>
    <name evidence="2" type="ORF">PUW23_06005</name>
    <name evidence="3" type="ORF">PUW25_05540</name>
</gene>
<evidence type="ECO:0000313" key="4">
    <source>
        <dbReference type="Proteomes" id="UP001220962"/>
    </source>
</evidence>
<organism evidence="2 4">
    <name type="scientific">Paenibacillus urinalis</name>
    <dbReference type="NCBI Taxonomy" id="521520"/>
    <lineage>
        <taxon>Bacteria</taxon>
        <taxon>Bacillati</taxon>
        <taxon>Bacillota</taxon>
        <taxon>Bacilli</taxon>
        <taxon>Bacillales</taxon>
        <taxon>Paenibacillaceae</taxon>
        <taxon>Paenibacillus</taxon>
    </lineage>
</organism>
<accession>A0AAX3N445</accession>
<dbReference type="Proteomes" id="UP001221519">
    <property type="component" value="Chromosome"/>
</dbReference>
<evidence type="ECO:0000313" key="2">
    <source>
        <dbReference type="EMBL" id="WDH83779.1"/>
    </source>
</evidence>
<dbReference type="EMBL" id="CP118101">
    <property type="protein sequence ID" value="WDH83779.1"/>
    <property type="molecule type" value="Genomic_DNA"/>
</dbReference>
<evidence type="ECO:0000256" key="1">
    <source>
        <dbReference type="SAM" id="MobiDB-lite"/>
    </source>
</evidence>
<keyword evidence="5" id="KW-1185">Reference proteome</keyword>
<dbReference type="RefSeq" id="WP_193746044.1">
    <property type="nucleotide sequence ID" value="NZ_CP118101.1"/>
</dbReference>
<name>A0AAX3N445_9BACL</name>
<evidence type="ECO:0000313" key="3">
    <source>
        <dbReference type="EMBL" id="WDI03434.1"/>
    </source>
</evidence>